<comment type="similarity">
    <text evidence="1">Belongs to the ROK (NagC/XylR) family.</text>
</comment>
<dbReference type="PANTHER" id="PTHR18964:SF149">
    <property type="entry name" value="BIFUNCTIONAL UDP-N-ACETYLGLUCOSAMINE 2-EPIMERASE_N-ACETYLMANNOSAMINE KINASE"/>
    <property type="match status" value="1"/>
</dbReference>
<dbReference type="PANTHER" id="PTHR18964">
    <property type="entry name" value="ROK (REPRESSOR, ORF, KINASE) FAMILY"/>
    <property type="match status" value="1"/>
</dbReference>
<evidence type="ECO:0000313" key="3">
    <source>
        <dbReference type="Proteomes" id="UP000192343"/>
    </source>
</evidence>
<accession>A0A1Y1RZ09</accession>
<comment type="caution">
    <text evidence="2">The sequence shown here is derived from an EMBL/GenBank/DDBJ whole genome shotgun (WGS) entry which is preliminary data.</text>
</comment>
<dbReference type="InterPro" id="IPR036388">
    <property type="entry name" value="WH-like_DNA-bd_sf"/>
</dbReference>
<dbReference type="Pfam" id="PF00480">
    <property type="entry name" value="ROK"/>
    <property type="match status" value="1"/>
</dbReference>
<dbReference type="InterPro" id="IPR043129">
    <property type="entry name" value="ATPase_NBD"/>
</dbReference>
<sequence>MKVAANTVKIRQINTELIRSALRQSGHGTKKSISGTTGLSVATCGNILKELLESGEVLEMDLAGSTGGRPSRRFVYNQDYARLLMMYLRQEGAEKIIYTSVINMGGLVLREERSCFSEIGLAELESLVDSFCSSFAGLKVIGIGVPGVVNTGIIELCDFDFLIGFPLAEYLQERTGLETVIENDVNCTAIGYFRAETDQSSESLAYIYYPKEGNPGAGIVVNGRILQGNSNFAGEVSYLPLGVSTDLQRKIQGDKGRFSNYVAKTVLSVNAIINPGTIVLSGYSFTPEIRELVLQKVADEAPAGHVPGLIFQEDIHDSYVEGLKYLALTKMSCEFELVRK</sequence>
<proteinExistence type="inferred from homology"/>
<dbReference type="SUPFAM" id="SSF53067">
    <property type="entry name" value="Actin-like ATPase domain"/>
    <property type="match status" value="1"/>
</dbReference>
<dbReference type="Proteomes" id="UP000192343">
    <property type="component" value="Unassembled WGS sequence"/>
</dbReference>
<dbReference type="AlphaFoldDB" id="A0A1Y1RZ09"/>
<dbReference type="SUPFAM" id="SSF46785">
    <property type="entry name" value="Winged helix' DNA-binding domain"/>
    <property type="match status" value="1"/>
</dbReference>
<dbReference type="Gene3D" id="1.10.10.10">
    <property type="entry name" value="Winged helix-like DNA-binding domain superfamily/Winged helix DNA-binding domain"/>
    <property type="match status" value="1"/>
</dbReference>
<dbReference type="STRING" id="1963862.B4O97_10665"/>
<evidence type="ECO:0000256" key="1">
    <source>
        <dbReference type="ARBA" id="ARBA00006479"/>
    </source>
</evidence>
<keyword evidence="3" id="KW-1185">Reference proteome</keyword>
<dbReference type="CDD" id="cd23763">
    <property type="entry name" value="ASKHA_ATPase_ROK"/>
    <property type="match status" value="1"/>
</dbReference>
<gene>
    <name evidence="2" type="ORF">B4O97_10665</name>
</gene>
<reference evidence="2 3" key="1">
    <citation type="submission" date="2017-03" db="EMBL/GenBank/DDBJ databases">
        <title>Draft Genome sequence of Marispirochaeta sp. strain JC444.</title>
        <authorList>
            <person name="Shivani Y."/>
            <person name="Subhash Y."/>
            <person name="Sasikala C."/>
            <person name="Ramana C."/>
        </authorList>
    </citation>
    <scope>NUCLEOTIDE SEQUENCE [LARGE SCALE GENOMIC DNA]</scope>
    <source>
        <strain evidence="2 3">JC444</strain>
    </source>
</reference>
<dbReference type="InterPro" id="IPR000600">
    <property type="entry name" value="ROK"/>
</dbReference>
<organism evidence="2 3">
    <name type="scientific">Marispirochaeta aestuarii</name>
    <dbReference type="NCBI Taxonomy" id="1963862"/>
    <lineage>
        <taxon>Bacteria</taxon>
        <taxon>Pseudomonadati</taxon>
        <taxon>Spirochaetota</taxon>
        <taxon>Spirochaetia</taxon>
        <taxon>Spirochaetales</taxon>
        <taxon>Spirochaetaceae</taxon>
        <taxon>Marispirochaeta</taxon>
    </lineage>
</organism>
<evidence type="ECO:0000313" key="2">
    <source>
        <dbReference type="EMBL" id="ORC35178.1"/>
    </source>
</evidence>
<protein>
    <recommendedName>
        <fullName evidence="4">Transcriptional regulator</fullName>
    </recommendedName>
</protein>
<evidence type="ECO:0008006" key="4">
    <source>
        <dbReference type="Google" id="ProtNLM"/>
    </source>
</evidence>
<name>A0A1Y1RZ09_9SPIO</name>
<dbReference type="InterPro" id="IPR036390">
    <property type="entry name" value="WH_DNA-bd_sf"/>
</dbReference>
<dbReference type="EMBL" id="MWQY01000010">
    <property type="protein sequence ID" value="ORC35178.1"/>
    <property type="molecule type" value="Genomic_DNA"/>
</dbReference>
<dbReference type="Gene3D" id="3.30.420.40">
    <property type="match status" value="2"/>
</dbReference>